<keyword evidence="2" id="KW-1185">Reference proteome</keyword>
<evidence type="ECO:0000313" key="1">
    <source>
        <dbReference type="EMBL" id="RMI40499.1"/>
    </source>
</evidence>
<dbReference type="InterPro" id="IPR015315">
    <property type="entry name" value="DUF1963"/>
</dbReference>
<comment type="caution">
    <text evidence="1">The sequence shown here is derived from an EMBL/GenBank/DDBJ whole genome shotgun (WGS) entry which is preliminary data.</text>
</comment>
<dbReference type="Gene3D" id="2.30.320.10">
    <property type="entry name" value="YwqG-like"/>
    <property type="match status" value="1"/>
</dbReference>
<organism evidence="1 2">
    <name type="scientific">Actinomadura harenae</name>
    <dbReference type="NCBI Taxonomy" id="2483351"/>
    <lineage>
        <taxon>Bacteria</taxon>
        <taxon>Bacillati</taxon>
        <taxon>Actinomycetota</taxon>
        <taxon>Actinomycetes</taxon>
        <taxon>Streptosporangiales</taxon>
        <taxon>Thermomonosporaceae</taxon>
        <taxon>Actinomadura</taxon>
    </lineage>
</organism>
<dbReference type="OrthoDB" id="5244896at2"/>
<name>A0A3M2LSP7_9ACTN</name>
<dbReference type="Proteomes" id="UP000282674">
    <property type="component" value="Unassembled WGS sequence"/>
</dbReference>
<evidence type="ECO:0000313" key="2">
    <source>
        <dbReference type="Proteomes" id="UP000282674"/>
    </source>
</evidence>
<dbReference type="RefSeq" id="WP_122197115.1">
    <property type="nucleotide sequence ID" value="NZ_JBHSKC010000007.1"/>
</dbReference>
<accession>A0A3M2LSP7</accession>
<dbReference type="AlphaFoldDB" id="A0A3M2LSP7"/>
<sequence>MGFASYEEASAQVRDLCVEHLGEHLGAQVAALAKPAFGLRPVKPGTEPAGLSRWGGPALLNPGTPWPECEGVPLSLLAVLDVDALGPWLAAERPPTGDQLLNIFYCEPDPGRGYVYGQPDLPRSDDPRMCRIIPADPAKATETDAPAPALIHPPQPFYAVPVITLPSAFSVDYDPTLDTLDYNGETDGSPYYESMPGWLVADRLGEAWAEFCHKEQGLYKYDDMSFSPDQAFGWPHLEGHFPLEELSEDEPYRHVITIGHGMGDGSYLHFVLPAQALRTGDYTQTRAFPESF</sequence>
<reference evidence="1 2" key="1">
    <citation type="submission" date="2018-10" db="EMBL/GenBank/DDBJ databases">
        <title>Isolation from soil.</title>
        <authorList>
            <person name="Hu J."/>
        </authorList>
    </citation>
    <scope>NUCLEOTIDE SEQUENCE [LARGE SCALE GENOMIC DNA]</scope>
    <source>
        <strain evidence="1 2">NEAU-Ht49</strain>
    </source>
</reference>
<proteinExistence type="predicted"/>
<dbReference type="Pfam" id="PF09234">
    <property type="entry name" value="DUF1963"/>
    <property type="match status" value="1"/>
</dbReference>
<gene>
    <name evidence="1" type="ORF">EBO15_26255</name>
</gene>
<protein>
    <submittedName>
        <fullName evidence="1">DUF1963 domain-containing protein</fullName>
    </submittedName>
</protein>
<dbReference type="EMBL" id="RFFG01000053">
    <property type="protein sequence ID" value="RMI40499.1"/>
    <property type="molecule type" value="Genomic_DNA"/>
</dbReference>